<dbReference type="EMBL" id="BSFP01000013">
    <property type="protein sequence ID" value="GLL01129.1"/>
    <property type="molecule type" value="Genomic_DNA"/>
</dbReference>
<sequence>MNRNTVARTLVMAGLTAAAGVAATVGATAVAASSTPAVYASHGAVYIEQAGHTTRLTPDEVSKQPVLSPDASRIAYVHNDTVWVMNRDGSEQHQVSDRAGAAPRWEADGVRITYTATSCTGAPGTFRTGAPGTFRTGVNGGDASEVMALSACVSQDAPLVGFIMG</sequence>
<comment type="caution">
    <text evidence="2">The sequence shown here is derived from an EMBL/GenBank/DDBJ whole genome shotgun (WGS) entry which is preliminary data.</text>
</comment>
<dbReference type="SUPFAM" id="SSF69304">
    <property type="entry name" value="Tricorn protease N-terminal domain"/>
    <property type="match status" value="1"/>
</dbReference>
<organism evidence="2 3">
    <name type="scientific">Dactylosporangium matsuzakiense</name>
    <dbReference type="NCBI Taxonomy" id="53360"/>
    <lineage>
        <taxon>Bacteria</taxon>
        <taxon>Bacillati</taxon>
        <taxon>Actinomycetota</taxon>
        <taxon>Actinomycetes</taxon>
        <taxon>Micromonosporales</taxon>
        <taxon>Micromonosporaceae</taxon>
        <taxon>Dactylosporangium</taxon>
    </lineage>
</organism>
<dbReference type="InterPro" id="IPR011042">
    <property type="entry name" value="6-blade_b-propeller_TolB-like"/>
</dbReference>
<evidence type="ECO:0000256" key="1">
    <source>
        <dbReference type="SAM" id="SignalP"/>
    </source>
</evidence>
<reference evidence="2" key="2">
    <citation type="submission" date="2023-01" db="EMBL/GenBank/DDBJ databases">
        <authorList>
            <person name="Sun Q."/>
            <person name="Evtushenko L."/>
        </authorList>
    </citation>
    <scope>NUCLEOTIDE SEQUENCE</scope>
    <source>
        <strain evidence="2">VKM Ac-1321</strain>
    </source>
</reference>
<protein>
    <recommendedName>
        <fullName evidence="4">WD40 repeat protein</fullName>
    </recommendedName>
</protein>
<keyword evidence="1" id="KW-0732">Signal</keyword>
<name>A0A9W6KII1_9ACTN</name>
<dbReference type="Gene3D" id="2.120.10.30">
    <property type="entry name" value="TolB, C-terminal domain"/>
    <property type="match status" value="1"/>
</dbReference>
<evidence type="ECO:0000313" key="3">
    <source>
        <dbReference type="Proteomes" id="UP001143480"/>
    </source>
</evidence>
<dbReference type="Proteomes" id="UP001143480">
    <property type="component" value="Unassembled WGS sequence"/>
</dbReference>
<evidence type="ECO:0008006" key="4">
    <source>
        <dbReference type="Google" id="ProtNLM"/>
    </source>
</evidence>
<accession>A0A9W6KII1</accession>
<reference evidence="2" key="1">
    <citation type="journal article" date="2014" name="Int. J. Syst. Evol. Microbiol.">
        <title>Complete genome sequence of Corynebacterium casei LMG S-19264T (=DSM 44701T), isolated from a smear-ripened cheese.</title>
        <authorList>
            <consortium name="US DOE Joint Genome Institute (JGI-PGF)"/>
            <person name="Walter F."/>
            <person name="Albersmeier A."/>
            <person name="Kalinowski J."/>
            <person name="Ruckert C."/>
        </authorList>
    </citation>
    <scope>NUCLEOTIDE SEQUENCE</scope>
    <source>
        <strain evidence="2">VKM Ac-1321</strain>
    </source>
</reference>
<proteinExistence type="predicted"/>
<feature type="chain" id="PRO_5040880396" description="WD40 repeat protein" evidence="1">
    <location>
        <begin position="23"/>
        <end position="165"/>
    </location>
</feature>
<dbReference type="RefSeq" id="WP_261965459.1">
    <property type="nucleotide sequence ID" value="NZ_BAAAXA010000001.1"/>
</dbReference>
<evidence type="ECO:0000313" key="2">
    <source>
        <dbReference type="EMBL" id="GLL01129.1"/>
    </source>
</evidence>
<keyword evidence="3" id="KW-1185">Reference proteome</keyword>
<feature type="signal peptide" evidence="1">
    <location>
        <begin position="1"/>
        <end position="22"/>
    </location>
</feature>
<gene>
    <name evidence="2" type="ORF">GCM10017581_028700</name>
</gene>
<dbReference type="AlphaFoldDB" id="A0A9W6KII1"/>